<organism evidence="2 3">
    <name type="scientific">Drosophila mauritiana</name>
    <name type="common">Fruit fly</name>
    <dbReference type="NCBI Taxonomy" id="7226"/>
    <lineage>
        <taxon>Eukaryota</taxon>
        <taxon>Metazoa</taxon>
        <taxon>Ecdysozoa</taxon>
        <taxon>Arthropoda</taxon>
        <taxon>Hexapoda</taxon>
        <taxon>Insecta</taxon>
        <taxon>Pterygota</taxon>
        <taxon>Neoptera</taxon>
        <taxon>Endopterygota</taxon>
        <taxon>Diptera</taxon>
        <taxon>Brachycera</taxon>
        <taxon>Muscomorpha</taxon>
        <taxon>Ephydroidea</taxon>
        <taxon>Drosophilidae</taxon>
        <taxon>Drosophila</taxon>
        <taxon>Sophophora</taxon>
    </lineage>
</organism>
<keyword evidence="1" id="KW-0812">Transmembrane</keyword>
<dbReference type="Proteomes" id="UP000515162">
    <property type="component" value="Chromosome 3L"/>
</dbReference>
<keyword evidence="1" id="KW-1133">Transmembrane helix</keyword>
<accession>A0A6P8JZD1</accession>
<keyword evidence="2" id="KW-1185">Reference proteome</keyword>
<evidence type="ECO:0000313" key="2">
    <source>
        <dbReference type="Proteomes" id="UP000515162"/>
    </source>
</evidence>
<dbReference type="GeneID" id="117142011"/>
<proteinExistence type="predicted"/>
<keyword evidence="1" id="KW-0472">Membrane</keyword>
<dbReference type="RefSeq" id="XP_033161755.1">
    <property type="nucleotide sequence ID" value="XM_033305864.1"/>
</dbReference>
<evidence type="ECO:0000256" key="1">
    <source>
        <dbReference type="SAM" id="Phobius"/>
    </source>
</evidence>
<protein>
    <submittedName>
        <fullName evidence="3">Uncharacterized protein LOC117142011</fullName>
    </submittedName>
</protein>
<sequence>MDSRSVIEWPRLVTVIMKILFATMLGYLLLGLALSHASFATATNGAIPAVIPAVPAAVPRLVPVATSHQFVTRNWNRVFVPPATVATYPNTYVKYNGGYPAYPAYNYPYSATYPYTYPYYYPTYNVGYGYKGVW</sequence>
<reference evidence="3" key="1">
    <citation type="submission" date="2025-08" db="UniProtKB">
        <authorList>
            <consortium name="RefSeq"/>
        </authorList>
    </citation>
    <scope>IDENTIFICATION</scope>
    <source>
        <strain evidence="3">Mau12</strain>
        <tissue evidence="3">Whole Body</tissue>
    </source>
</reference>
<gene>
    <name evidence="3" type="primary">LOC117142011</name>
</gene>
<feature type="transmembrane region" description="Helical" evidence="1">
    <location>
        <begin position="12"/>
        <end position="34"/>
    </location>
</feature>
<dbReference type="AlphaFoldDB" id="A0A6P8JZD1"/>
<name>A0A6P8JZD1_DROMA</name>
<evidence type="ECO:0000313" key="3">
    <source>
        <dbReference type="RefSeq" id="XP_033161755.1"/>
    </source>
</evidence>